<evidence type="ECO:0000256" key="1">
    <source>
        <dbReference type="ARBA" id="ARBA00004173"/>
    </source>
</evidence>
<dbReference type="GO" id="GO:0005739">
    <property type="term" value="C:mitochondrion"/>
    <property type="evidence" value="ECO:0007669"/>
    <property type="project" value="UniProtKB-SubCell"/>
</dbReference>
<dbReference type="PANTHER" id="PTHR16821:SF2">
    <property type="entry name" value="FRATAXIN, MITOCHONDRIAL"/>
    <property type="match status" value="1"/>
</dbReference>
<keyword evidence="5" id="KW-0813">Transport</keyword>
<evidence type="ECO:0000256" key="3">
    <source>
        <dbReference type="ARBA" id="ARBA00013107"/>
    </source>
</evidence>
<dbReference type="GO" id="GO:0016226">
    <property type="term" value="P:iron-sulfur cluster assembly"/>
    <property type="evidence" value="ECO:0007669"/>
    <property type="project" value="InterPro"/>
</dbReference>
<keyword evidence="8" id="KW-0560">Oxidoreductase</keyword>
<evidence type="ECO:0000313" key="13">
    <source>
        <dbReference type="EMBL" id="KDQ19858.1"/>
    </source>
</evidence>
<dbReference type="AlphaFoldDB" id="A0A067MVW1"/>
<evidence type="ECO:0000256" key="4">
    <source>
        <dbReference type="ARBA" id="ARBA00022434"/>
    </source>
</evidence>
<reference evidence="14" key="1">
    <citation type="journal article" date="2014" name="Proc. Natl. Acad. Sci. U.S.A.">
        <title>Extensive sampling of basidiomycete genomes demonstrates inadequacy of the white-rot/brown-rot paradigm for wood decay fungi.</title>
        <authorList>
            <person name="Riley R."/>
            <person name="Salamov A.A."/>
            <person name="Brown D.W."/>
            <person name="Nagy L.G."/>
            <person name="Floudas D."/>
            <person name="Held B.W."/>
            <person name="Levasseur A."/>
            <person name="Lombard V."/>
            <person name="Morin E."/>
            <person name="Otillar R."/>
            <person name="Lindquist E.A."/>
            <person name="Sun H."/>
            <person name="LaButti K.M."/>
            <person name="Schmutz J."/>
            <person name="Jabbour D."/>
            <person name="Luo H."/>
            <person name="Baker S.E."/>
            <person name="Pisabarro A.G."/>
            <person name="Walton J.D."/>
            <person name="Blanchette R.A."/>
            <person name="Henrissat B."/>
            <person name="Martin F."/>
            <person name="Cullen D."/>
            <person name="Hibbett D.S."/>
            <person name="Grigoriev I.V."/>
        </authorList>
    </citation>
    <scope>NUCLEOTIDE SEQUENCE [LARGE SCALE GENOMIC DNA]</scope>
    <source>
        <strain evidence="14">FD-172 SS1</strain>
    </source>
</reference>
<dbReference type="GO" id="GO:0008198">
    <property type="term" value="F:ferrous iron binding"/>
    <property type="evidence" value="ECO:0007669"/>
    <property type="project" value="TreeGrafter"/>
</dbReference>
<name>A0A067MVW1_BOTB1</name>
<dbReference type="GO" id="GO:0008199">
    <property type="term" value="F:ferric iron binding"/>
    <property type="evidence" value="ECO:0007669"/>
    <property type="project" value="InterPro"/>
</dbReference>
<evidence type="ECO:0000256" key="8">
    <source>
        <dbReference type="ARBA" id="ARBA00023002"/>
    </source>
</evidence>
<dbReference type="Proteomes" id="UP000027195">
    <property type="component" value="Unassembled WGS sequence"/>
</dbReference>
<dbReference type="InterPro" id="IPR017789">
    <property type="entry name" value="Frataxin"/>
</dbReference>
<dbReference type="STRING" id="930990.A0A067MVW1"/>
<dbReference type="GO" id="GO:0034986">
    <property type="term" value="F:iron chaperone activity"/>
    <property type="evidence" value="ECO:0007669"/>
    <property type="project" value="TreeGrafter"/>
</dbReference>
<protein>
    <recommendedName>
        <fullName evidence="3">ferroxidase</fullName>
        <ecNumber evidence="3">1.16.3.1</ecNumber>
    </recommendedName>
</protein>
<evidence type="ECO:0000256" key="12">
    <source>
        <dbReference type="ARBA" id="ARBA00047990"/>
    </source>
</evidence>
<dbReference type="SMART" id="SM01219">
    <property type="entry name" value="Frataxin_Cyay"/>
    <property type="match status" value="1"/>
</dbReference>
<dbReference type="CDD" id="cd00503">
    <property type="entry name" value="Frataxin"/>
    <property type="match status" value="1"/>
</dbReference>
<evidence type="ECO:0000256" key="7">
    <source>
        <dbReference type="ARBA" id="ARBA00022946"/>
    </source>
</evidence>
<dbReference type="SUPFAM" id="SSF55387">
    <property type="entry name" value="Frataxin/Nqo15-like"/>
    <property type="match status" value="1"/>
</dbReference>
<dbReference type="NCBIfam" id="TIGR03421">
    <property type="entry name" value="FeS_CyaY"/>
    <property type="match status" value="1"/>
</dbReference>
<dbReference type="Pfam" id="PF01491">
    <property type="entry name" value="Frataxin_Cyay"/>
    <property type="match status" value="1"/>
</dbReference>
<keyword evidence="7" id="KW-0809">Transit peptide</keyword>
<dbReference type="InParanoid" id="A0A067MVW1"/>
<dbReference type="InterPro" id="IPR036524">
    <property type="entry name" value="Frataxin/CyaY_sf"/>
</dbReference>
<evidence type="ECO:0000256" key="10">
    <source>
        <dbReference type="ARBA" id="ARBA00023065"/>
    </source>
</evidence>
<keyword evidence="6" id="KW-0410">Iron transport</keyword>
<keyword evidence="14" id="KW-1185">Reference proteome</keyword>
<dbReference type="GO" id="GO:0006879">
    <property type="term" value="P:intracellular iron ion homeostasis"/>
    <property type="evidence" value="ECO:0007669"/>
    <property type="project" value="UniProtKB-KW"/>
</dbReference>
<dbReference type="InterPro" id="IPR020895">
    <property type="entry name" value="Frataxin_CS"/>
</dbReference>
<dbReference type="EMBL" id="KL198018">
    <property type="protein sequence ID" value="KDQ19858.1"/>
    <property type="molecule type" value="Genomic_DNA"/>
</dbReference>
<dbReference type="HOGENOM" id="CLU_080880_1_0_1"/>
<dbReference type="GO" id="GO:0004322">
    <property type="term" value="F:ferroxidase activity"/>
    <property type="evidence" value="ECO:0007669"/>
    <property type="project" value="UniProtKB-EC"/>
</dbReference>
<dbReference type="PANTHER" id="PTHR16821">
    <property type="entry name" value="FRATAXIN"/>
    <property type="match status" value="1"/>
</dbReference>
<accession>A0A067MVW1</accession>
<keyword evidence="9" id="KW-0408">Iron</keyword>
<dbReference type="OrthoDB" id="1897642at2759"/>
<organism evidence="13 14">
    <name type="scientific">Botryobasidium botryosum (strain FD-172 SS1)</name>
    <dbReference type="NCBI Taxonomy" id="930990"/>
    <lineage>
        <taxon>Eukaryota</taxon>
        <taxon>Fungi</taxon>
        <taxon>Dikarya</taxon>
        <taxon>Basidiomycota</taxon>
        <taxon>Agaricomycotina</taxon>
        <taxon>Agaricomycetes</taxon>
        <taxon>Cantharellales</taxon>
        <taxon>Botryobasidiaceae</taxon>
        <taxon>Botryobasidium</taxon>
    </lineage>
</organism>
<proteinExistence type="inferred from homology"/>
<sequence length="199" mass="22653">MNVFRSTWLPSSRVLSSRPLLCARAARLTTLVLPASQAIPRAQATSIPNRTANIHCLGYRQRWRMSDDAPSKASYEICELTTPEYHKLADETMHSLLDSLEEIYETNGTPEWDIEYESGVLTFKMGDDGTYVINKQPPNKQIWLSSPFSGPKRFDYDASHGAWFYSRDNATLHGLLEEELSTVIGERVDLSRTRRDHDS</sequence>
<keyword evidence="4" id="KW-0409">Iron storage</keyword>
<dbReference type="GO" id="GO:0051537">
    <property type="term" value="F:2 iron, 2 sulfur cluster binding"/>
    <property type="evidence" value="ECO:0007669"/>
    <property type="project" value="TreeGrafter"/>
</dbReference>
<evidence type="ECO:0000256" key="9">
    <source>
        <dbReference type="ARBA" id="ARBA00023004"/>
    </source>
</evidence>
<comment type="subcellular location">
    <subcellularLocation>
        <location evidence="1">Mitochondrion</location>
    </subcellularLocation>
</comment>
<keyword evidence="11" id="KW-0496">Mitochondrion</keyword>
<comment type="similarity">
    <text evidence="2">Belongs to the frataxin family.</text>
</comment>
<dbReference type="GO" id="GO:0006826">
    <property type="term" value="P:iron ion transport"/>
    <property type="evidence" value="ECO:0007669"/>
    <property type="project" value="UniProtKB-KW"/>
</dbReference>
<keyword evidence="10" id="KW-0406">Ion transport</keyword>
<evidence type="ECO:0000313" key="14">
    <source>
        <dbReference type="Proteomes" id="UP000027195"/>
    </source>
</evidence>
<evidence type="ECO:0000256" key="2">
    <source>
        <dbReference type="ARBA" id="ARBA00008183"/>
    </source>
</evidence>
<evidence type="ECO:0000256" key="5">
    <source>
        <dbReference type="ARBA" id="ARBA00022448"/>
    </source>
</evidence>
<dbReference type="PROSITE" id="PS50810">
    <property type="entry name" value="FRATAXIN_2"/>
    <property type="match status" value="1"/>
</dbReference>
<dbReference type="EC" id="1.16.3.1" evidence="3"/>
<dbReference type="FunCoup" id="A0A067MVW1">
    <property type="interactions" value="189"/>
</dbReference>
<dbReference type="Gene3D" id="3.30.920.10">
    <property type="entry name" value="Frataxin/CyaY"/>
    <property type="match status" value="1"/>
</dbReference>
<dbReference type="NCBIfam" id="TIGR03422">
    <property type="entry name" value="mito_frataxin"/>
    <property type="match status" value="1"/>
</dbReference>
<dbReference type="InterPro" id="IPR002908">
    <property type="entry name" value="Frataxin/CyaY"/>
</dbReference>
<evidence type="ECO:0000256" key="11">
    <source>
        <dbReference type="ARBA" id="ARBA00023128"/>
    </source>
</evidence>
<dbReference type="PRINTS" id="PR00904">
    <property type="entry name" value="FRATAXIN"/>
</dbReference>
<gene>
    <name evidence="13" type="ORF">BOTBODRAFT_379978</name>
</gene>
<dbReference type="PROSITE" id="PS01344">
    <property type="entry name" value="FRATAXIN_1"/>
    <property type="match status" value="1"/>
</dbReference>
<comment type="catalytic activity">
    <reaction evidence="12">
        <text>4 Fe(2+) + O2 + 4 H(+) = 4 Fe(3+) + 2 H2O</text>
        <dbReference type="Rhea" id="RHEA:11148"/>
        <dbReference type="ChEBI" id="CHEBI:15377"/>
        <dbReference type="ChEBI" id="CHEBI:15378"/>
        <dbReference type="ChEBI" id="CHEBI:15379"/>
        <dbReference type="ChEBI" id="CHEBI:29033"/>
        <dbReference type="ChEBI" id="CHEBI:29034"/>
        <dbReference type="EC" id="1.16.3.1"/>
    </reaction>
</comment>
<evidence type="ECO:0000256" key="6">
    <source>
        <dbReference type="ARBA" id="ARBA00022496"/>
    </source>
</evidence>